<dbReference type="GO" id="GO:0009231">
    <property type="term" value="P:riboflavin biosynthetic process"/>
    <property type="evidence" value="ECO:0007669"/>
    <property type="project" value="TreeGrafter"/>
</dbReference>
<dbReference type="EMBL" id="CP012333">
    <property type="protein sequence ID" value="AKV04719.1"/>
    <property type="molecule type" value="Genomic_DNA"/>
</dbReference>
<dbReference type="RefSeq" id="WP_240488915.1">
    <property type="nucleotide sequence ID" value="NZ_CP012333.1"/>
</dbReference>
<dbReference type="AlphaFoldDB" id="A0A0K1QG38"/>
<comment type="similarity">
    <text evidence="5">Belongs to the creatininase superfamily.</text>
</comment>
<accession>A0A0K1QG38</accession>
<dbReference type="Pfam" id="PF02633">
    <property type="entry name" value="Creatininase"/>
    <property type="match status" value="1"/>
</dbReference>
<evidence type="ECO:0000256" key="5">
    <source>
        <dbReference type="ARBA" id="ARBA00024029"/>
    </source>
</evidence>
<dbReference type="GO" id="GO:0046872">
    <property type="term" value="F:metal ion binding"/>
    <property type="evidence" value="ECO:0007669"/>
    <property type="project" value="UniProtKB-KW"/>
</dbReference>
<dbReference type="KEGG" id="llu:AKJ09_11382"/>
<evidence type="ECO:0000256" key="1">
    <source>
        <dbReference type="ARBA" id="ARBA00001947"/>
    </source>
</evidence>
<dbReference type="GO" id="GO:0016811">
    <property type="term" value="F:hydrolase activity, acting on carbon-nitrogen (but not peptide) bonds, in linear amides"/>
    <property type="evidence" value="ECO:0007669"/>
    <property type="project" value="TreeGrafter"/>
</dbReference>
<keyword evidence="4" id="KW-0862">Zinc</keyword>
<keyword evidence="7" id="KW-1185">Reference proteome</keyword>
<name>A0A0K1QG38_9BACT</name>
<dbReference type="STRING" id="1391654.AKJ09_11382"/>
<dbReference type="Proteomes" id="UP000064967">
    <property type="component" value="Chromosome"/>
</dbReference>
<keyword evidence="3 6" id="KW-0378">Hydrolase</keyword>
<gene>
    <name evidence="6" type="ORF">AKJ09_11382</name>
</gene>
<protein>
    <submittedName>
        <fullName evidence="6">Creatinine amidohydrolase</fullName>
    </submittedName>
</protein>
<evidence type="ECO:0000256" key="4">
    <source>
        <dbReference type="ARBA" id="ARBA00022833"/>
    </source>
</evidence>
<sequence>MARLLAKLTYEEVSALVATGRAVAIVPVGSVEPHGPHLPLHTDTLISETCAVRAAEALDRAGKHAVVAPSVPYGVTDYASGFAGAIGVPAAALTAMLRGIAERLLATGFAHVCFVNNHLEPAHDAAVRASIAELPEGAATVACPLTRRWGRTLSDEFKRGDCHAGRYETSLVLAAGGSVQNAFAELPTLTMSLSEGIRAGKTTFAELGMSRAYTGAPREATATEGDELYEKLVTMVVTEVEEALAKRAPRQP</sequence>
<dbReference type="PANTHER" id="PTHR35005:SF1">
    <property type="entry name" value="2-AMINO-5-FORMYLAMINO-6-RIBOSYLAMINOPYRIMIDIN-4(3H)-ONE 5'-MONOPHOSPHATE DEFORMYLASE"/>
    <property type="match status" value="1"/>
</dbReference>
<comment type="cofactor">
    <cofactor evidence="1">
        <name>Zn(2+)</name>
        <dbReference type="ChEBI" id="CHEBI:29105"/>
    </cofactor>
</comment>
<dbReference type="PANTHER" id="PTHR35005">
    <property type="entry name" value="3-DEHYDRO-SCYLLO-INOSOSE HYDROLASE"/>
    <property type="match status" value="1"/>
</dbReference>
<keyword evidence="2" id="KW-0479">Metal-binding</keyword>
<proteinExistence type="inferred from homology"/>
<dbReference type="InterPro" id="IPR024087">
    <property type="entry name" value="Creatininase-like_sf"/>
</dbReference>
<organism evidence="6 7">
    <name type="scientific">Labilithrix luteola</name>
    <dbReference type="NCBI Taxonomy" id="1391654"/>
    <lineage>
        <taxon>Bacteria</taxon>
        <taxon>Pseudomonadati</taxon>
        <taxon>Myxococcota</taxon>
        <taxon>Polyangia</taxon>
        <taxon>Polyangiales</taxon>
        <taxon>Labilitrichaceae</taxon>
        <taxon>Labilithrix</taxon>
    </lineage>
</organism>
<evidence type="ECO:0000256" key="3">
    <source>
        <dbReference type="ARBA" id="ARBA00022801"/>
    </source>
</evidence>
<dbReference type="PATRIC" id="fig|1391654.3.peg.11551"/>
<evidence type="ECO:0000313" key="6">
    <source>
        <dbReference type="EMBL" id="AKV04719.1"/>
    </source>
</evidence>
<dbReference type="InterPro" id="IPR003785">
    <property type="entry name" value="Creatininase/forma_Hydrolase"/>
</dbReference>
<evidence type="ECO:0000313" key="7">
    <source>
        <dbReference type="Proteomes" id="UP000064967"/>
    </source>
</evidence>
<evidence type="ECO:0000256" key="2">
    <source>
        <dbReference type="ARBA" id="ARBA00022723"/>
    </source>
</evidence>
<reference evidence="6 7" key="1">
    <citation type="submission" date="2015-08" db="EMBL/GenBank/DDBJ databases">
        <authorList>
            <person name="Babu N.S."/>
            <person name="Beckwith C.J."/>
            <person name="Beseler K.G."/>
            <person name="Brison A."/>
            <person name="Carone J.V."/>
            <person name="Caskin T.P."/>
            <person name="Diamond M."/>
            <person name="Durham M.E."/>
            <person name="Foxe J.M."/>
            <person name="Go M."/>
            <person name="Henderson B.A."/>
            <person name="Jones I.B."/>
            <person name="McGettigan J.A."/>
            <person name="Micheletti S.J."/>
            <person name="Nasrallah M.E."/>
            <person name="Ortiz D."/>
            <person name="Piller C.R."/>
            <person name="Privatt S.R."/>
            <person name="Schneider S.L."/>
            <person name="Sharp S."/>
            <person name="Smith T.C."/>
            <person name="Stanton J.D."/>
            <person name="Ullery H.E."/>
            <person name="Wilson R.J."/>
            <person name="Serrano M.G."/>
            <person name="Buck G."/>
            <person name="Lee V."/>
            <person name="Wang Y."/>
            <person name="Carvalho R."/>
            <person name="Voegtly L."/>
            <person name="Shi R."/>
            <person name="Duckworth R."/>
            <person name="Johnson A."/>
            <person name="Loviza R."/>
            <person name="Walstead R."/>
            <person name="Shah Z."/>
            <person name="Kiflezghi M."/>
            <person name="Wade K."/>
            <person name="Ball S.L."/>
            <person name="Bradley K.W."/>
            <person name="Asai D.J."/>
            <person name="Bowman C.A."/>
            <person name="Russell D.A."/>
            <person name="Pope W.H."/>
            <person name="Jacobs-Sera D."/>
            <person name="Hendrix R.W."/>
            <person name="Hatfull G.F."/>
        </authorList>
    </citation>
    <scope>NUCLEOTIDE SEQUENCE [LARGE SCALE GENOMIC DNA]</scope>
    <source>
        <strain evidence="6 7">DSM 27648</strain>
    </source>
</reference>
<dbReference type="SUPFAM" id="SSF102215">
    <property type="entry name" value="Creatininase"/>
    <property type="match status" value="1"/>
</dbReference>
<dbReference type="Gene3D" id="3.40.50.10310">
    <property type="entry name" value="Creatininase"/>
    <property type="match status" value="1"/>
</dbReference>